<dbReference type="Pfam" id="PF00990">
    <property type="entry name" value="GGDEF"/>
    <property type="match status" value="1"/>
</dbReference>
<feature type="domain" description="PAS" evidence="4">
    <location>
        <begin position="413"/>
        <end position="465"/>
    </location>
</feature>
<dbReference type="GO" id="GO:0052621">
    <property type="term" value="F:diguanylate cyclase activity"/>
    <property type="evidence" value="ECO:0007669"/>
    <property type="project" value="UniProtKB-EC"/>
</dbReference>
<dbReference type="GO" id="GO:0005886">
    <property type="term" value="C:plasma membrane"/>
    <property type="evidence" value="ECO:0007669"/>
    <property type="project" value="TreeGrafter"/>
</dbReference>
<dbReference type="Gene3D" id="3.30.70.270">
    <property type="match status" value="1"/>
</dbReference>
<dbReference type="SUPFAM" id="SSF55073">
    <property type="entry name" value="Nucleotide cyclase"/>
    <property type="match status" value="1"/>
</dbReference>
<dbReference type="SMART" id="SM00091">
    <property type="entry name" value="PAS"/>
    <property type="match status" value="2"/>
</dbReference>
<dbReference type="GO" id="GO:0043709">
    <property type="term" value="P:cell adhesion involved in single-species biofilm formation"/>
    <property type="evidence" value="ECO:0007669"/>
    <property type="project" value="TreeGrafter"/>
</dbReference>
<dbReference type="EMBL" id="JH597773">
    <property type="protein sequence ID" value="EHQ06973.1"/>
    <property type="molecule type" value="Genomic_DNA"/>
</dbReference>
<dbReference type="InterPro" id="IPR029787">
    <property type="entry name" value="Nucleotide_cyclase"/>
</dbReference>
<feature type="coiled-coil region" evidence="3">
    <location>
        <begin position="658"/>
        <end position="718"/>
    </location>
</feature>
<dbReference type="PANTHER" id="PTHR45138:SF9">
    <property type="entry name" value="DIGUANYLATE CYCLASE DGCM-RELATED"/>
    <property type="match status" value="1"/>
</dbReference>
<dbReference type="EC" id="2.7.7.65" evidence="1"/>
<proteinExistence type="predicted"/>
<feature type="coiled-coil region" evidence="3">
    <location>
        <begin position="357"/>
        <end position="409"/>
    </location>
</feature>
<dbReference type="InterPro" id="IPR000160">
    <property type="entry name" value="GGDEF_dom"/>
</dbReference>
<dbReference type="NCBIfam" id="TIGR00254">
    <property type="entry name" value="GGDEF"/>
    <property type="match status" value="1"/>
</dbReference>
<dbReference type="CDD" id="cd00130">
    <property type="entry name" value="PAS"/>
    <property type="match status" value="1"/>
</dbReference>
<feature type="domain" description="GGDEF" evidence="6">
    <location>
        <begin position="713"/>
        <end position="850"/>
    </location>
</feature>
<dbReference type="InterPro" id="IPR013767">
    <property type="entry name" value="PAS_fold"/>
</dbReference>
<dbReference type="STRING" id="183.GCA_002009735_01340"/>
<dbReference type="PANTHER" id="PTHR45138">
    <property type="entry name" value="REGULATORY COMPONENTS OF SENSORY TRANSDUCTION SYSTEM"/>
    <property type="match status" value="1"/>
</dbReference>
<dbReference type="InterPro" id="IPR000014">
    <property type="entry name" value="PAS"/>
</dbReference>
<evidence type="ECO:0000256" key="3">
    <source>
        <dbReference type="SAM" id="Coils"/>
    </source>
</evidence>
<protein>
    <recommendedName>
        <fullName evidence="1">diguanylate cyclase</fullName>
        <ecNumber evidence="1">2.7.7.65</ecNumber>
    </recommendedName>
</protein>
<dbReference type="Pfam" id="PF00989">
    <property type="entry name" value="PAS"/>
    <property type="match status" value="1"/>
</dbReference>
<dbReference type="RefSeq" id="WP_002772686.1">
    <property type="nucleotide sequence ID" value="NZ_JH597773.1"/>
</dbReference>
<organism evidence="7 8">
    <name type="scientific">Leptonema illini DSM 21528</name>
    <dbReference type="NCBI Taxonomy" id="929563"/>
    <lineage>
        <taxon>Bacteria</taxon>
        <taxon>Pseudomonadati</taxon>
        <taxon>Spirochaetota</taxon>
        <taxon>Spirochaetia</taxon>
        <taxon>Leptospirales</taxon>
        <taxon>Leptospiraceae</taxon>
        <taxon>Leptonema</taxon>
    </lineage>
</organism>
<evidence type="ECO:0000313" key="8">
    <source>
        <dbReference type="Proteomes" id="UP000005737"/>
    </source>
</evidence>
<dbReference type="InterPro" id="IPR043128">
    <property type="entry name" value="Rev_trsase/Diguanyl_cyclase"/>
</dbReference>
<dbReference type="GO" id="GO:0006355">
    <property type="term" value="P:regulation of DNA-templated transcription"/>
    <property type="evidence" value="ECO:0007669"/>
    <property type="project" value="InterPro"/>
</dbReference>
<dbReference type="PROSITE" id="PS50887">
    <property type="entry name" value="GGDEF"/>
    <property type="match status" value="1"/>
</dbReference>
<dbReference type="InterPro" id="IPR035965">
    <property type="entry name" value="PAS-like_dom_sf"/>
</dbReference>
<accession>H2CHV1</accession>
<evidence type="ECO:0000313" key="7">
    <source>
        <dbReference type="EMBL" id="EHQ06973.1"/>
    </source>
</evidence>
<dbReference type="InterPro" id="IPR013656">
    <property type="entry name" value="PAS_4"/>
</dbReference>
<dbReference type="InterPro" id="IPR050469">
    <property type="entry name" value="Diguanylate_Cyclase"/>
</dbReference>
<evidence type="ECO:0000256" key="2">
    <source>
        <dbReference type="ARBA" id="ARBA00034247"/>
    </source>
</evidence>
<dbReference type="InterPro" id="IPR000700">
    <property type="entry name" value="PAS-assoc_C"/>
</dbReference>
<evidence type="ECO:0000259" key="6">
    <source>
        <dbReference type="PROSITE" id="PS50887"/>
    </source>
</evidence>
<evidence type="ECO:0000259" key="5">
    <source>
        <dbReference type="PROSITE" id="PS50113"/>
    </source>
</evidence>
<dbReference type="Gene3D" id="3.40.50.2300">
    <property type="match status" value="2"/>
</dbReference>
<sequence>MSQVIPIALLHSLSGSMELTERAVLQNALDAIDEINATGGLLGFRVEPVITDGCSSPEIFAERTFELLGKGIRFFAGGYSSVSRKSVRPLIEDAGALLFFPAPHEGFEASPSIVYTGLTLNQQLLPLFHWMKATGKKSIFHLGSDMVYQRVLGRMLHLLALESGVRFAGEFYIPEPLKDEQKEEAILEALNADTELVAVSCSGNDTARLQRLLNEHSFAQAFASLNGESYSSNTDNLFVLCTHPDASIAATGARHSIHLWRKAALVADDISPAAIRQALPGLQLDTDFGTAGLRNNLHIEQDTLIVQLTAHGKQVQHRERLSPLPYLGLEATDFELRPLAEQAMAGYADSVHLSLLLERKNQKQKEIEKELHRYQHELEDRVRERTLSLELSRQKLESEIHQRELLEEAVGESQRRFRQILEHTSLVAVVLDQRGCIVYANQTLLQKTGWKRSEIIERNWFEQFVPQRPELPEKYLAAMRSGKIKPKLEQTIRTKAGETLILRWSNTLLMEGGQEITGVVSIGEDITQQREAAEALRRSEEKLRTLFSSMTDVILVIRDDGSLDEVAPTTSDLLKQKGADAATLADFFPKEQTEFFLGSIQKALHVHQPLTVEYSLIVDGVEHWFEARISPLSANTVLFIARDATERMLAQRALHAANVELERRVKDRTKELQSANARLIELATRDELTGVANRRLFNETLDAEIRRARRDKRSLSLLFCDVDYFKKYNDRYGHQAGDECLIKIGHLLAALFRRAGELPARYGGEEFAVILPGTDAFQALLLAEKLRADVEALQIRHEESDISQWVTLSIGIVSILPRAKHTSAFFIHEADNALYRSKEEGRNRITVAEPE</sequence>
<keyword evidence="3" id="KW-0175">Coiled coil</keyword>
<dbReference type="PROSITE" id="PS50113">
    <property type="entry name" value="PAC"/>
    <property type="match status" value="1"/>
</dbReference>
<dbReference type="Pfam" id="PF13433">
    <property type="entry name" value="Peripla_BP_5"/>
    <property type="match status" value="1"/>
</dbReference>
<dbReference type="PROSITE" id="PS50112">
    <property type="entry name" value="PAS"/>
    <property type="match status" value="1"/>
</dbReference>
<feature type="domain" description="PAC" evidence="5">
    <location>
        <begin position="486"/>
        <end position="538"/>
    </location>
</feature>
<dbReference type="InterPro" id="IPR028082">
    <property type="entry name" value="Peripla_BP_I"/>
</dbReference>
<dbReference type="NCBIfam" id="TIGR00229">
    <property type="entry name" value="sensory_box"/>
    <property type="match status" value="2"/>
</dbReference>
<dbReference type="CDD" id="cd01949">
    <property type="entry name" value="GGDEF"/>
    <property type="match status" value="1"/>
</dbReference>
<dbReference type="GO" id="GO:1902201">
    <property type="term" value="P:negative regulation of bacterial-type flagellum-dependent cell motility"/>
    <property type="evidence" value="ECO:0007669"/>
    <property type="project" value="TreeGrafter"/>
</dbReference>
<comment type="catalytic activity">
    <reaction evidence="2">
        <text>2 GTP = 3',3'-c-di-GMP + 2 diphosphate</text>
        <dbReference type="Rhea" id="RHEA:24898"/>
        <dbReference type="ChEBI" id="CHEBI:33019"/>
        <dbReference type="ChEBI" id="CHEBI:37565"/>
        <dbReference type="ChEBI" id="CHEBI:58805"/>
        <dbReference type="EC" id="2.7.7.65"/>
    </reaction>
</comment>
<evidence type="ECO:0000259" key="4">
    <source>
        <dbReference type="PROSITE" id="PS50112"/>
    </source>
</evidence>
<dbReference type="SUPFAM" id="SSF55785">
    <property type="entry name" value="PYP-like sensor domain (PAS domain)"/>
    <property type="match status" value="2"/>
</dbReference>
<name>H2CHV1_9LEPT</name>
<dbReference type="Proteomes" id="UP000005737">
    <property type="component" value="Unassembled WGS sequence"/>
</dbReference>
<reference evidence="7 8" key="1">
    <citation type="submission" date="2011-10" db="EMBL/GenBank/DDBJ databases">
        <title>The Improved High-Quality Draft genome of Leptonema illini DSM 21528.</title>
        <authorList>
            <consortium name="US DOE Joint Genome Institute (JGI-PGF)"/>
            <person name="Lucas S."/>
            <person name="Copeland A."/>
            <person name="Lapidus A."/>
            <person name="Glavina del Rio T."/>
            <person name="Dalin E."/>
            <person name="Tice H."/>
            <person name="Bruce D."/>
            <person name="Goodwin L."/>
            <person name="Pitluck S."/>
            <person name="Peters L."/>
            <person name="Mikhailova N."/>
            <person name="Held B."/>
            <person name="Kyrpides N."/>
            <person name="Mavromatis K."/>
            <person name="Ivanova N."/>
            <person name="Markowitz V."/>
            <person name="Cheng J.-F."/>
            <person name="Hugenholtz P."/>
            <person name="Woyke T."/>
            <person name="Wu D."/>
            <person name="Gronow S."/>
            <person name="Wellnitz S."/>
            <person name="Brambilla E.-M."/>
            <person name="Klenk H.-P."/>
            <person name="Eisen J.A."/>
        </authorList>
    </citation>
    <scope>NUCLEOTIDE SEQUENCE [LARGE SCALE GENOMIC DNA]</scope>
    <source>
        <strain evidence="7 8">DSM 21528</strain>
    </source>
</reference>
<dbReference type="HOGENOM" id="CLU_335185_0_0_12"/>
<dbReference type="Pfam" id="PF08448">
    <property type="entry name" value="PAS_4"/>
    <property type="match status" value="1"/>
</dbReference>
<dbReference type="Gene3D" id="3.30.450.20">
    <property type="entry name" value="PAS domain"/>
    <property type="match status" value="2"/>
</dbReference>
<evidence type="ECO:0000256" key="1">
    <source>
        <dbReference type="ARBA" id="ARBA00012528"/>
    </source>
</evidence>
<keyword evidence="8" id="KW-1185">Reference proteome</keyword>
<dbReference type="SUPFAM" id="SSF53822">
    <property type="entry name" value="Periplasmic binding protein-like I"/>
    <property type="match status" value="1"/>
</dbReference>
<dbReference type="SMART" id="SM00267">
    <property type="entry name" value="GGDEF"/>
    <property type="match status" value="1"/>
</dbReference>
<dbReference type="AlphaFoldDB" id="H2CHV1"/>
<gene>
    <name evidence="7" type="ORF">Lepil_2297</name>
</gene>
<dbReference type="FunFam" id="3.30.70.270:FF:000001">
    <property type="entry name" value="Diguanylate cyclase domain protein"/>
    <property type="match status" value="1"/>
</dbReference>